<dbReference type="Proteomes" id="UP000220251">
    <property type="component" value="Unassembled WGS sequence"/>
</dbReference>
<dbReference type="AlphaFoldDB" id="A0A0H5E607"/>
<proteinExistence type="predicted"/>
<reference evidence="3" key="1">
    <citation type="submission" date="2015-06" db="EMBL/GenBank/DDBJ databases">
        <authorList>
            <person name="Bertelli C."/>
        </authorList>
    </citation>
    <scope>NUCLEOTIDE SEQUENCE [LARGE SCALE GENOMIC DNA]</scope>
    <source>
        <strain evidence="3">CRIB-30</strain>
    </source>
</reference>
<name>A0A0H5E607_9BACT</name>
<keyword evidence="3" id="KW-1185">Reference proteome</keyword>
<dbReference type="EMBL" id="CWGJ01000015">
    <property type="protein sequence ID" value="CRX38675.1"/>
    <property type="molecule type" value="Genomic_DNA"/>
</dbReference>
<protein>
    <submittedName>
        <fullName evidence="2">Uncharacterized protein</fullName>
    </submittedName>
</protein>
<sequence length="569" mass="65407">MDPQVTLKSPIIFIDDYKIPALKEIVRTTQVLKGPVHILIQTNEYKEKIEEALTIGELAVQRFSHLPDEAKFILFEMKVIIEEKSRDQEFMSRITENPLSRKLHDRMVEIFVGRLYGKSLPGKVFDEPLTIKTLSSDDKMREAALKAATYEEEALFEKIDQEFDLIKSTLSQDPITARAIERKRKIVAVISGFFTRFIKEYYPYFFPKGDNDQGVDLSKYLLKNFESLFPEVIPHLFFSWPAAFGKDEMAIVIGLFKEAVLFLHDYNDALSHYQGLSAEFEKAMPQEKELLLLNWLKENRLKEEMFQKLESSKTGLMHLIGTLLEDTLFLSLPKETKQSSNPAILRLIISMTAGHLLPVLNRFLSEDVFTFAIKRFLTGDSLQIDPELEGVNEKAFGKGNDEFDKRLAVEIENFSNEIMRLGHASKGLSAVQKIAMSFKERIAAMIQLKIRVIYSSDAMILPILVLNHLLFDKEKPICLHYFRQEIKEQKIEEEKLREELGLLIRAKIKEMTEGPAFSIAMALTSIESFTDELGRAVVDLVHRPLLVRLLIVYLLRGLNQGLRLRAETV</sequence>
<evidence type="ECO:0000313" key="3">
    <source>
        <dbReference type="Proteomes" id="UP000220251"/>
    </source>
</evidence>
<dbReference type="RefSeq" id="WP_098038534.1">
    <property type="nucleotide sequence ID" value="NZ_CWGJ01000015.1"/>
</dbReference>
<evidence type="ECO:0000256" key="1">
    <source>
        <dbReference type="SAM" id="Coils"/>
    </source>
</evidence>
<accession>A0A0H5E607</accession>
<gene>
    <name evidence="2" type="ORF">ELAC_1336</name>
</gene>
<organism evidence="2 3">
    <name type="scientific">Estrella lausannensis</name>
    <dbReference type="NCBI Taxonomy" id="483423"/>
    <lineage>
        <taxon>Bacteria</taxon>
        <taxon>Pseudomonadati</taxon>
        <taxon>Chlamydiota</taxon>
        <taxon>Chlamydiia</taxon>
        <taxon>Parachlamydiales</taxon>
        <taxon>Candidatus Criblamydiaceae</taxon>
        <taxon>Estrella</taxon>
    </lineage>
</organism>
<feature type="coiled-coil region" evidence="1">
    <location>
        <begin position="479"/>
        <end position="506"/>
    </location>
</feature>
<keyword evidence="1" id="KW-0175">Coiled coil</keyword>
<evidence type="ECO:0000313" key="2">
    <source>
        <dbReference type="EMBL" id="CRX38675.1"/>
    </source>
</evidence>